<dbReference type="SUPFAM" id="SSF52980">
    <property type="entry name" value="Restriction endonuclease-like"/>
    <property type="match status" value="1"/>
</dbReference>
<dbReference type="CDD" id="cd06260">
    <property type="entry name" value="DUF820-like"/>
    <property type="match status" value="1"/>
</dbReference>
<dbReference type="InterPro" id="IPR008538">
    <property type="entry name" value="Uma2"/>
</dbReference>
<evidence type="ECO:0000313" key="3">
    <source>
        <dbReference type="Proteomes" id="UP001501057"/>
    </source>
</evidence>
<gene>
    <name evidence="2" type="ORF">GCM10009710_09320</name>
</gene>
<reference evidence="2 3" key="1">
    <citation type="journal article" date="2019" name="Int. J. Syst. Evol. Microbiol.">
        <title>The Global Catalogue of Microorganisms (GCM) 10K type strain sequencing project: providing services to taxonomists for standard genome sequencing and annotation.</title>
        <authorList>
            <consortium name="The Broad Institute Genomics Platform"/>
            <consortium name="The Broad Institute Genome Sequencing Center for Infectious Disease"/>
            <person name="Wu L."/>
            <person name="Ma J."/>
        </authorList>
    </citation>
    <scope>NUCLEOTIDE SEQUENCE [LARGE SCALE GENOMIC DNA]</scope>
    <source>
        <strain evidence="2 3">JCM 13518</strain>
    </source>
</reference>
<feature type="domain" description="Putative restriction endonuclease" evidence="1">
    <location>
        <begin position="2"/>
        <end position="65"/>
    </location>
</feature>
<evidence type="ECO:0000259" key="1">
    <source>
        <dbReference type="Pfam" id="PF05685"/>
    </source>
</evidence>
<dbReference type="Gene3D" id="3.90.1570.10">
    <property type="entry name" value="tt1808, chain A"/>
    <property type="match status" value="1"/>
</dbReference>
<keyword evidence="3" id="KW-1185">Reference proteome</keyword>
<organism evidence="2 3">
    <name type="scientific">Aeromicrobium alkaliterrae</name>
    <dbReference type="NCBI Taxonomy" id="302168"/>
    <lineage>
        <taxon>Bacteria</taxon>
        <taxon>Bacillati</taxon>
        <taxon>Actinomycetota</taxon>
        <taxon>Actinomycetes</taxon>
        <taxon>Propionibacteriales</taxon>
        <taxon>Nocardioidaceae</taxon>
        <taxon>Aeromicrobium</taxon>
    </lineage>
</organism>
<dbReference type="InterPro" id="IPR012296">
    <property type="entry name" value="Nuclease_put_TT1808"/>
</dbReference>
<dbReference type="EMBL" id="BAAAME010000002">
    <property type="protein sequence ID" value="GAA1730858.1"/>
    <property type="molecule type" value="Genomic_DNA"/>
</dbReference>
<name>A0ABN2JLN3_9ACTN</name>
<protein>
    <recommendedName>
        <fullName evidence="1">Putative restriction endonuclease domain-containing protein</fullName>
    </recommendedName>
</protein>
<comment type="caution">
    <text evidence="2">The sequence shown here is derived from an EMBL/GenBank/DDBJ whole genome shotgun (WGS) entry which is preliminary data.</text>
</comment>
<dbReference type="Pfam" id="PF05685">
    <property type="entry name" value="Uma2"/>
    <property type="match status" value="1"/>
</dbReference>
<accession>A0ABN2JLN3</accession>
<dbReference type="Proteomes" id="UP001501057">
    <property type="component" value="Unassembled WGS sequence"/>
</dbReference>
<dbReference type="InterPro" id="IPR011335">
    <property type="entry name" value="Restrct_endonuc-II-like"/>
</dbReference>
<evidence type="ECO:0000313" key="2">
    <source>
        <dbReference type="EMBL" id="GAA1730858.1"/>
    </source>
</evidence>
<dbReference type="RefSeq" id="WP_344198243.1">
    <property type="nucleotide sequence ID" value="NZ_BAAAME010000002.1"/>
</dbReference>
<sequence>MLSPSTRGVDLLLKRERLQRAGVPHYWVVDPEVPRLLAWELRDSEYVTAADVSGDEAWAAPAPFSANLVPSELVR</sequence>
<proteinExistence type="predicted"/>